<evidence type="ECO:0000256" key="1">
    <source>
        <dbReference type="SAM" id="SignalP"/>
    </source>
</evidence>
<name>A0A4C1UTQ7_EUMVA</name>
<sequence length="155" mass="17324">MPAAVLFSILTSAPLSLSISFTSVSDCSPAFFSFAPSSVPNFVSGLVLDSALYSAVNRTRGFWFWRCRDETVSGTSFIYRLQFKMRQSGFFLRSPDGDCRHAPSRFFAFAERPTGIARLLETDQFKIIQITSNKQKCLQIKTNRFGNLGNANARP</sequence>
<evidence type="ECO:0000313" key="3">
    <source>
        <dbReference type="Proteomes" id="UP000299102"/>
    </source>
</evidence>
<dbReference type="EMBL" id="BGZK01000224">
    <property type="protein sequence ID" value="GBP29815.1"/>
    <property type="molecule type" value="Genomic_DNA"/>
</dbReference>
<accession>A0A4C1UTQ7</accession>
<gene>
    <name evidence="2" type="ORF">EVAR_94655_1</name>
</gene>
<comment type="caution">
    <text evidence="2">The sequence shown here is derived from an EMBL/GenBank/DDBJ whole genome shotgun (WGS) entry which is preliminary data.</text>
</comment>
<dbReference type="Proteomes" id="UP000299102">
    <property type="component" value="Unassembled WGS sequence"/>
</dbReference>
<evidence type="ECO:0008006" key="4">
    <source>
        <dbReference type="Google" id="ProtNLM"/>
    </source>
</evidence>
<proteinExistence type="predicted"/>
<keyword evidence="3" id="KW-1185">Reference proteome</keyword>
<reference evidence="2 3" key="1">
    <citation type="journal article" date="2019" name="Commun. Biol.">
        <title>The bagworm genome reveals a unique fibroin gene that provides high tensile strength.</title>
        <authorList>
            <person name="Kono N."/>
            <person name="Nakamura H."/>
            <person name="Ohtoshi R."/>
            <person name="Tomita M."/>
            <person name="Numata K."/>
            <person name="Arakawa K."/>
        </authorList>
    </citation>
    <scope>NUCLEOTIDE SEQUENCE [LARGE SCALE GENOMIC DNA]</scope>
</reference>
<feature type="signal peptide" evidence="1">
    <location>
        <begin position="1"/>
        <end position="18"/>
    </location>
</feature>
<dbReference type="AlphaFoldDB" id="A0A4C1UTQ7"/>
<evidence type="ECO:0000313" key="2">
    <source>
        <dbReference type="EMBL" id="GBP29815.1"/>
    </source>
</evidence>
<feature type="chain" id="PRO_5020030559" description="Secreted protein" evidence="1">
    <location>
        <begin position="19"/>
        <end position="155"/>
    </location>
</feature>
<protein>
    <recommendedName>
        <fullName evidence="4">Secreted protein</fullName>
    </recommendedName>
</protein>
<keyword evidence="1" id="KW-0732">Signal</keyword>
<organism evidence="2 3">
    <name type="scientific">Eumeta variegata</name>
    <name type="common">Bagworm moth</name>
    <name type="synonym">Eumeta japonica</name>
    <dbReference type="NCBI Taxonomy" id="151549"/>
    <lineage>
        <taxon>Eukaryota</taxon>
        <taxon>Metazoa</taxon>
        <taxon>Ecdysozoa</taxon>
        <taxon>Arthropoda</taxon>
        <taxon>Hexapoda</taxon>
        <taxon>Insecta</taxon>
        <taxon>Pterygota</taxon>
        <taxon>Neoptera</taxon>
        <taxon>Endopterygota</taxon>
        <taxon>Lepidoptera</taxon>
        <taxon>Glossata</taxon>
        <taxon>Ditrysia</taxon>
        <taxon>Tineoidea</taxon>
        <taxon>Psychidae</taxon>
        <taxon>Oiketicinae</taxon>
        <taxon>Eumeta</taxon>
    </lineage>
</organism>